<keyword evidence="3" id="KW-1185">Reference proteome</keyword>
<dbReference type="Proteomes" id="UP001642464">
    <property type="component" value="Unassembled WGS sequence"/>
</dbReference>
<evidence type="ECO:0000313" key="2">
    <source>
        <dbReference type="EMBL" id="CAK8999615.1"/>
    </source>
</evidence>
<dbReference type="Gene3D" id="3.80.10.10">
    <property type="entry name" value="Ribonuclease Inhibitor"/>
    <property type="match status" value="1"/>
</dbReference>
<evidence type="ECO:0000256" key="1">
    <source>
        <dbReference type="SAM" id="Phobius"/>
    </source>
</evidence>
<proteinExistence type="predicted"/>
<keyword evidence="1" id="KW-0812">Transmembrane</keyword>
<name>A0ABP0IAL6_9DINO</name>
<dbReference type="InterPro" id="IPR032675">
    <property type="entry name" value="LRR_dom_sf"/>
</dbReference>
<dbReference type="Pfam" id="PF13516">
    <property type="entry name" value="LRR_6"/>
    <property type="match status" value="1"/>
</dbReference>
<comment type="caution">
    <text evidence="2">The sequence shown here is derived from an EMBL/GenBank/DDBJ whole genome shotgun (WGS) entry which is preliminary data.</text>
</comment>
<reference evidence="2 3" key="1">
    <citation type="submission" date="2024-02" db="EMBL/GenBank/DDBJ databases">
        <authorList>
            <person name="Chen Y."/>
            <person name="Shah S."/>
            <person name="Dougan E. K."/>
            <person name="Thang M."/>
            <person name="Chan C."/>
        </authorList>
    </citation>
    <scope>NUCLEOTIDE SEQUENCE [LARGE SCALE GENOMIC DNA]</scope>
</reference>
<gene>
    <name evidence="2" type="ORF">SCF082_LOCUS6145</name>
</gene>
<keyword evidence="1" id="KW-0472">Membrane</keyword>
<sequence>MKIALDRLLSVQFHMPRLPDVLALLEALARSPCRCLRKIVDRQSRWRPRELQFEQMEEKGGTESSASTLTWRSPFLHLVGMPRRLPQRVVARRPSVAEWSREGSMESVFKALLVPHALHAHAAVLALLASGFVFCTWLICAPVISLGKFLPQAPELKELQLDFQYFDPALWDLESLEALVARVQAAPSKITKLVLDWCRLGDAGVRCVCAALARHARQRGEEAELSLAHCELKDLSHVCEMLETPGLALTSLDLSANSFGDEEGLKLAKSLPLSTIKDRVVCGSTSVGWASRPSN</sequence>
<organism evidence="2 3">
    <name type="scientific">Durusdinium trenchii</name>
    <dbReference type="NCBI Taxonomy" id="1381693"/>
    <lineage>
        <taxon>Eukaryota</taxon>
        <taxon>Sar</taxon>
        <taxon>Alveolata</taxon>
        <taxon>Dinophyceae</taxon>
        <taxon>Suessiales</taxon>
        <taxon>Symbiodiniaceae</taxon>
        <taxon>Durusdinium</taxon>
    </lineage>
</organism>
<feature type="transmembrane region" description="Helical" evidence="1">
    <location>
        <begin position="122"/>
        <end position="144"/>
    </location>
</feature>
<keyword evidence="1" id="KW-1133">Transmembrane helix</keyword>
<protein>
    <submittedName>
        <fullName evidence="2">Uncharacterized protein</fullName>
    </submittedName>
</protein>
<dbReference type="EMBL" id="CAXAMM010003359">
    <property type="protein sequence ID" value="CAK8999615.1"/>
    <property type="molecule type" value="Genomic_DNA"/>
</dbReference>
<accession>A0ABP0IAL6</accession>
<evidence type="ECO:0000313" key="3">
    <source>
        <dbReference type="Proteomes" id="UP001642464"/>
    </source>
</evidence>
<dbReference type="InterPro" id="IPR001611">
    <property type="entry name" value="Leu-rich_rpt"/>
</dbReference>
<dbReference type="SUPFAM" id="SSF52047">
    <property type="entry name" value="RNI-like"/>
    <property type="match status" value="1"/>
</dbReference>